<dbReference type="CDD" id="cd14858">
    <property type="entry name" value="TrmE_N"/>
    <property type="match status" value="1"/>
</dbReference>
<keyword evidence="7" id="KW-0963">Cytoplasm</keyword>
<comment type="cofactor">
    <cofactor evidence="7">
        <name>K(+)</name>
        <dbReference type="ChEBI" id="CHEBI:29103"/>
    </cofactor>
    <text evidence="7">Binds 1 potassium ion per subunit.</text>
</comment>
<feature type="binding site" evidence="7">
    <location>
        <position position="257"/>
    </location>
    <ligand>
        <name>K(+)</name>
        <dbReference type="ChEBI" id="CHEBI:29103"/>
    </ligand>
</feature>
<dbReference type="InterPro" id="IPR027266">
    <property type="entry name" value="TrmE/GcvT-like"/>
</dbReference>
<organism evidence="10 11">
    <name type="scientific">Mucilaginibacter lappiensis</name>
    <dbReference type="NCBI Taxonomy" id="354630"/>
    <lineage>
        <taxon>Bacteria</taxon>
        <taxon>Pseudomonadati</taxon>
        <taxon>Bacteroidota</taxon>
        <taxon>Sphingobacteriia</taxon>
        <taxon>Sphingobacteriales</taxon>
        <taxon>Sphingobacteriaceae</taxon>
        <taxon>Mucilaginibacter</taxon>
    </lineage>
</organism>
<dbReference type="RefSeq" id="WP_076372368.1">
    <property type="nucleotide sequence ID" value="NZ_FTMG01000003.1"/>
</dbReference>
<dbReference type="InterPro" id="IPR025867">
    <property type="entry name" value="MnmE_helical"/>
</dbReference>
<dbReference type="GO" id="GO:0016787">
    <property type="term" value="F:hydrolase activity"/>
    <property type="evidence" value="ECO:0007669"/>
    <property type="project" value="UniProtKB-KW"/>
</dbReference>
<evidence type="ECO:0000256" key="8">
    <source>
        <dbReference type="RuleBase" id="RU003313"/>
    </source>
</evidence>
<dbReference type="Gene3D" id="1.20.120.430">
    <property type="entry name" value="tRNA modification GTPase MnmE domain 2"/>
    <property type="match status" value="1"/>
</dbReference>
<feature type="domain" description="TrmE-type G" evidence="9">
    <location>
        <begin position="223"/>
        <end position="390"/>
    </location>
</feature>
<evidence type="ECO:0000256" key="5">
    <source>
        <dbReference type="ARBA" id="ARBA00022958"/>
    </source>
</evidence>
<dbReference type="Gene3D" id="3.40.50.300">
    <property type="entry name" value="P-loop containing nucleotide triphosphate hydrolases"/>
    <property type="match status" value="1"/>
</dbReference>
<evidence type="ECO:0000256" key="6">
    <source>
        <dbReference type="ARBA" id="ARBA00023134"/>
    </source>
</evidence>
<dbReference type="NCBIfam" id="TIGR00450">
    <property type="entry name" value="mnmE_trmE_thdF"/>
    <property type="match status" value="1"/>
</dbReference>
<comment type="caution">
    <text evidence="10">The sequence shown here is derived from an EMBL/GenBank/DDBJ whole genome shotgun (WGS) entry which is preliminary data.</text>
</comment>
<proteinExistence type="inferred from homology"/>
<evidence type="ECO:0000313" key="11">
    <source>
        <dbReference type="Proteomes" id="UP000541583"/>
    </source>
</evidence>
<comment type="caution">
    <text evidence="7">Lacks conserved residue(s) required for the propagation of feature annotation.</text>
</comment>
<dbReference type="PANTHER" id="PTHR42714:SF2">
    <property type="entry name" value="TRNA MODIFICATION GTPASE GTPBP3, MITOCHONDRIAL"/>
    <property type="match status" value="1"/>
</dbReference>
<keyword evidence="7 10" id="KW-0378">Hydrolase</keyword>
<dbReference type="SUPFAM" id="SSF116878">
    <property type="entry name" value="TrmE connector domain"/>
    <property type="match status" value="1"/>
</dbReference>
<keyword evidence="6 7" id="KW-0342">GTP-binding</keyword>
<dbReference type="InterPro" id="IPR031168">
    <property type="entry name" value="G_TrmE"/>
</dbReference>
<dbReference type="InterPro" id="IPR027368">
    <property type="entry name" value="MnmE_dom2"/>
</dbReference>
<evidence type="ECO:0000256" key="2">
    <source>
        <dbReference type="ARBA" id="ARBA00022694"/>
    </source>
</evidence>
<dbReference type="Pfam" id="PF12631">
    <property type="entry name" value="MnmE_helical"/>
    <property type="match status" value="1"/>
</dbReference>
<evidence type="ECO:0000313" key="10">
    <source>
        <dbReference type="EMBL" id="MBB6109025.1"/>
    </source>
</evidence>
<dbReference type="Proteomes" id="UP000541583">
    <property type="component" value="Unassembled WGS sequence"/>
</dbReference>
<dbReference type="EC" id="3.6.-.-" evidence="7"/>
<comment type="similarity">
    <text evidence="1 7 8">Belongs to the TRAFAC class TrmE-Era-EngA-EngB-Septin-like GTPase superfamily. TrmE GTPase family.</text>
</comment>
<dbReference type="SUPFAM" id="SSF52540">
    <property type="entry name" value="P-loop containing nucleoside triphosphate hydrolases"/>
    <property type="match status" value="1"/>
</dbReference>
<evidence type="ECO:0000256" key="1">
    <source>
        <dbReference type="ARBA" id="ARBA00011043"/>
    </source>
</evidence>
<comment type="subunit">
    <text evidence="7">Homodimer. Heterotetramer of two MnmE and two MnmG subunits.</text>
</comment>
<keyword evidence="11" id="KW-1185">Reference proteome</keyword>
<comment type="function">
    <text evidence="7">Exhibits a very high intrinsic GTPase hydrolysis rate. Involved in the addition of a carboxymethylaminomethyl (cmnm) group at the wobble position (U34) of certain tRNAs, forming tRNA-cmnm(5)s(2)U34.</text>
</comment>
<protein>
    <recommendedName>
        <fullName evidence="7">tRNA modification GTPase MnmE</fullName>
        <ecNumber evidence="7">3.6.-.-</ecNumber>
    </recommendedName>
</protein>
<feature type="binding site" evidence="7">
    <location>
        <begin position="277"/>
        <end position="280"/>
    </location>
    <ligand>
        <name>GTP</name>
        <dbReference type="ChEBI" id="CHEBI:37565"/>
    </ligand>
</feature>
<dbReference type="Pfam" id="PF01926">
    <property type="entry name" value="MMR_HSR1"/>
    <property type="match status" value="1"/>
</dbReference>
<feature type="binding site" evidence="7">
    <location>
        <begin position="233"/>
        <end position="238"/>
    </location>
    <ligand>
        <name>GTP</name>
        <dbReference type="ChEBI" id="CHEBI:37565"/>
    </ligand>
</feature>
<name>A0ABR6PGY0_9SPHI</name>
<dbReference type="InterPro" id="IPR018948">
    <property type="entry name" value="GTP-bd_TrmE_N"/>
</dbReference>
<evidence type="ECO:0000256" key="3">
    <source>
        <dbReference type="ARBA" id="ARBA00022741"/>
    </source>
</evidence>
<accession>A0ABR6PGY0</accession>
<feature type="binding site" evidence="7">
    <location>
        <begin position="252"/>
        <end position="258"/>
    </location>
    <ligand>
        <name>GTP</name>
        <dbReference type="ChEBI" id="CHEBI:37565"/>
    </ligand>
</feature>
<keyword evidence="7" id="KW-0479">Metal-binding</keyword>
<keyword evidence="2 7" id="KW-0819">tRNA processing</keyword>
<dbReference type="InterPro" id="IPR004520">
    <property type="entry name" value="GTPase_MnmE"/>
</dbReference>
<feature type="binding site" evidence="7">
    <location>
        <position position="233"/>
    </location>
    <ligand>
        <name>K(+)</name>
        <dbReference type="ChEBI" id="CHEBI:29103"/>
    </ligand>
</feature>
<dbReference type="Gene3D" id="3.30.1360.120">
    <property type="entry name" value="Probable tRNA modification gtpase trme, domain 1"/>
    <property type="match status" value="1"/>
</dbReference>
<dbReference type="InterPro" id="IPR006073">
    <property type="entry name" value="GTP-bd"/>
</dbReference>
<dbReference type="PROSITE" id="PS51709">
    <property type="entry name" value="G_TRME"/>
    <property type="match status" value="1"/>
</dbReference>
<dbReference type="CDD" id="cd04164">
    <property type="entry name" value="trmE"/>
    <property type="match status" value="1"/>
</dbReference>
<comment type="subcellular location">
    <subcellularLocation>
        <location evidence="7">Cytoplasm</location>
    </subcellularLocation>
</comment>
<gene>
    <name evidence="7" type="primary">mnmE</name>
    <name evidence="7" type="synonym">trmE</name>
    <name evidence="10" type="ORF">HDF23_001768</name>
</gene>
<dbReference type="NCBIfam" id="TIGR00231">
    <property type="entry name" value="small_GTP"/>
    <property type="match status" value="1"/>
</dbReference>
<dbReference type="InterPro" id="IPR027417">
    <property type="entry name" value="P-loop_NTPase"/>
</dbReference>
<dbReference type="InterPro" id="IPR005225">
    <property type="entry name" value="Small_GTP-bd"/>
</dbReference>
<feature type="binding site" evidence="7">
    <location>
        <position position="254"/>
    </location>
    <ligand>
        <name>K(+)</name>
        <dbReference type="ChEBI" id="CHEBI:29103"/>
    </ligand>
</feature>
<reference evidence="10 11" key="1">
    <citation type="submission" date="2020-08" db="EMBL/GenBank/DDBJ databases">
        <title>Genomic Encyclopedia of Type Strains, Phase IV (KMG-V): Genome sequencing to study the core and pangenomes of soil and plant-associated prokaryotes.</title>
        <authorList>
            <person name="Whitman W."/>
        </authorList>
    </citation>
    <scope>NUCLEOTIDE SEQUENCE [LARGE SCALE GENOMIC DNA]</scope>
    <source>
        <strain evidence="10 11">ANJLi2</strain>
    </source>
</reference>
<dbReference type="EMBL" id="JACHCB010000003">
    <property type="protein sequence ID" value="MBB6109025.1"/>
    <property type="molecule type" value="Genomic_DNA"/>
</dbReference>
<evidence type="ECO:0000259" key="9">
    <source>
        <dbReference type="PROSITE" id="PS51709"/>
    </source>
</evidence>
<keyword evidence="3 7" id="KW-0547">Nucleotide-binding</keyword>
<dbReference type="Pfam" id="PF10396">
    <property type="entry name" value="TrmE_N"/>
    <property type="match status" value="1"/>
</dbReference>
<evidence type="ECO:0000256" key="4">
    <source>
        <dbReference type="ARBA" id="ARBA00022842"/>
    </source>
</evidence>
<keyword evidence="4 7" id="KW-0460">Magnesium</keyword>
<sequence>MDNLKHAQQETIVALATPNGIGAIAVIRLSGMDAISIANSVWKGKDLTKQASHTIHFGHIMDGDLMLDEVLVSLFVAPKSYTRENVVEISCHASGYIIESIIKLFIKKGARSAKPGEFTLRAFLNGQLDLSQAEAVADLIASNSKASQQVALQQLRGGFSSQLQTLREQLVNFASLIELELDFAEEDVEFANRDQLKQLIVDITRIIGRLIQSFELGNAIKQGVNTVIAGRPNAGKSTLLNALLNEERAIVSHIPGTTRDTIEEVLNIQGINFRLIDTAGIREATDAIEQIGVQRTMEKISQSALLIYVFDAEQISPEELKSDLESLQSPGIAMLLVANKMDLLQQDKKRESIQEFFRTSGLPDLQTIFISAKEKLHIDDLKNKIYGTAIKDQLSGDETLVTNIRHLEALQKTEEALIRVLGGIDGSITSDFLSMDIKQALHYLGEITGAVTTDDLLDNIFSKFCIGK</sequence>
<feature type="binding site" evidence="7">
    <location>
        <position position="252"/>
    </location>
    <ligand>
        <name>K(+)</name>
        <dbReference type="ChEBI" id="CHEBI:29103"/>
    </ligand>
</feature>
<keyword evidence="5 7" id="KW-0630">Potassium</keyword>
<dbReference type="HAMAP" id="MF_00379">
    <property type="entry name" value="GTPase_MnmE"/>
    <property type="match status" value="1"/>
</dbReference>
<feature type="binding site" evidence="7">
    <location>
        <position position="237"/>
    </location>
    <ligand>
        <name>Mg(2+)</name>
        <dbReference type="ChEBI" id="CHEBI:18420"/>
    </ligand>
</feature>
<feature type="binding site" evidence="7">
    <location>
        <position position="258"/>
    </location>
    <ligand>
        <name>Mg(2+)</name>
        <dbReference type="ChEBI" id="CHEBI:18420"/>
    </ligand>
</feature>
<evidence type="ECO:0000256" key="7">
    <source>
        <dbReference type="HAMAP-Rule" id="MF_00379"/>
    </source>
</evidence>
<dbReference type="PANTHER" id="PTHR42714">
    <property type="entry name" value="TRNA MODIFICATION GTPASE GTPBP3"/>
    <property type="match status" value="1"/>
</dbReference>